<reference evidence="13" key="1">
    <citation type="submission" date="2016-09" db="EMBL/GenBank/DDBJ databases">
        <authorList>
            <person name="Capua I."/>
            <person name="De Benedictis P."/>
            <person name="Joannis T."/>
            <person name="Lombin L.H."/>
            <person name="Cattoli G."/>
        </authorList>
    </citation>
    <scope>NUCLEOTIDE SEQUENCE</scope>
</reference>
<feature type="domain" description="Sushi" evidence="12">
    <location>
        <begin position="1"/>
        <end position="48"/>
    </location>
</feature>
<evidence type="ECO:0000259" key="12">
    <source>
        <dbReference type="PROSITE" id="PS50923"/>
    </source>
</evidence>
<dbReference type="PANTHER" id="PTHR19325">
    <property type="entry name" value="COMPLEMENT COMPONENT-RELATED SUSHI DOMAIN-CONTAINING"/>
    <property type="match status" value="1"/>
</dbReference>
<name>A0A1E1XMJ6_AMBSC</name>
<feature type="disulfide bond" evidence="11">
    <location>
        <begin position="145"/>
        <end position="172"/>
    </location>
</feature>
<keyword evidence="9 11" id="KW-1015">Disulfide bond</keyword>
<dbReference type="PROSITE" id="PS50923">
    <property type="entry name" value="SUSHI"/>
    <property type="match status" value="3"/>
</dbReference>
<dbReference type="InterPro" id="IPR050350">
    <property type="entry name" value="Compl-Cell_Adhes-Reg"/>
</dbReference>
<sequence>YGRLLDHVFVFPNRVRYQCNRGYRLEGESDLYCQSDAQWSGAKPECRIVECGPLESIDNGSVRLSGTVFDSKAEFSCNHGFKLVGNSSRTCDADGQWTGEYPRCEEIWCPEEMISESTKRGARVVVGNKAISGRQRSGTRVNYICPANTDLLGSDINICQENGAWLFDPPVCKAKCIVPPGPGFEVQRRSSSWPKQWSAVESGTQVSESDSSLSVVCVAGYTFVNHLHPLSGEGKLQLSCQDGEWKPSGPWCTEKPCGIPTLLPDGVEAEQSWAVPHGQQVRFRCKRGYTMEDADYEQHQPRCVLGRIDGSYPSCKPDDCRIEHLPHVENGQPRAYQSVSHGSFAFYECNPSLALQLRGE</sequence>
<proteinExistence type="evidence at transcript level"/>
<keyword evidence="5" id="KW-0732">Signal</keyword>
<dbReference type="CDD" id="cd00033">
    <property type="entry name" value="CCP"/>
    <property type="match status" value="3"/>
</dbReference>
<dbReference type="InterPro" id="IPR000436">
    <property type="entry name" value="Sushi_SCR_CCP_dom"/>
</dbReference>
<feature type="domain" description="Sushi" evidence="12">
    <location>
        <begin position="49"/>
        <end position="106"/>
    </location>
</feature>
<dbReference type="EMBL" id="GFAA01002946">
    <property type="protein sequence ID" value="JAU00489.1"/>
    <property type="molecule type" value="mRNA"/>
</dbReference>
<keyword evidence="8" id="KW-0130">Cell adhesion</keyword>
<dbReference type="SMART" id="SM00032">
    <property type="entry name" value="CCP"/>
    <property type="match status" value="4"/>
</dbReference>
<feature type="disulfide bond" evidence="11">
    <location>
        <begin position="19"/>
        <end position="46"/>
    </location>
</feature>
<evidence type="ECO:0000256" key="10">
    <source>
        <dbReference type="ARBA" id="ARBA00023180"/>
    </source>
</evidence>
<feature type="disulfide bond" evidence="11">
    <location>
        <begin position="77"/>
        <end position="104"/>
    </location>
</feature>
<dbReference type="Pfam" id="PF00084">
    <property type="entry name" value="Sushi"/>
    <property type="match status" value="2"/>
</dbReference>
<feature type="non-terminal residue" evidence="13">
    <location>
        <position position="1"/>
    </location>
</feature>
<evidence type="ECO:0000313" key="13">
    <source>
        <dbReference type="EMBL" id="JAU00489.1"/>
    </source>
</evidence>
<organism evidence="13">
    <name type="scientific">Amblyomma sculptum</name>
    <name type="common">Tick</name>
    <dbReference type="NCBI Taxonomy" id="1581419"/>
    <lineage>
        <taxon>Eukaryota</taxon>
        <taxon>Metazoa</taxon>
        <taxon>Ecdysozoa</taxon>
        <taxon>Arthropoda</taxon>
        <taxon>Chelicerata</taxon>
        <taxon>Arachnida</taxon>
        <taxon>Acari</taxon>
        <taxon>Parasitiformes</taxon>
        <taxon>Ixodida</taxon>
        <taxon>Ixodoidea</taxon>
        <taxon>Ixodidae</taxon>
        <taxon>Amblyomminae</taxon>
        <taxon>Amblyomma</taxon>
    </lineage>
</organism>
<dbReference type="GO" id="GO:0007155">
    <property type="term" value="P:cell adhesion"/>
    <property type="evidence" value="ECO:0007669"/>
    <property type="project" value="UniProtKB-KW"/>
</dbReference>
<keyword evidence="3" id="KW-0245">EGF-like domain</keyword>
<feature type="non-terminal residue" evidence="13">
    <location>
        <position position="360"/>
    </location>
</feature>
<evidence type="ECO:0000256" key="2">
    <source>
        <dbReference type="ARBA" id="ARBA00022525"/>
    </source>
</evidence>
<evidence type="ECO:0000256" key="3">
    <source>
        <dbReference type="ARBA" id="ARBA00022536"/>
    </source>
</evidence>
<keyword evidence="2" id="KW-0964">Secreted</keyword>
<dbReference type="SUPFAM" id="SSF57535">
    <property type="entry name" value="Complement control module/SCR domain"/>
    <property type="match status" value="5"/>
</dbReference>
<dbReference type="GO" id="GO:0005576">
    <property type="term" value="C:extracellular region"/>
    <property type="evidence" value="ECO:0007669"/>
    <property type="project" value="UniProtKB-SubCell"/>
</dbReference>
<evidence type="ECO:0000256" key="5">
    <source>
        <dbReference type="ARBA" id="ARBA00022729"/>
    </source>
</evidence>
<evidence type="ECO:0000256" key="7">
    <source>
        <dbReference type="ARBA" id="ARBA00022837"/>
    </source>
</evidence>
<evidence type="ECO:0000256" key="1">
    <source>
        <dbReference type="ARBA" id="ARBA00004613"/>
    </source>
</evidence>
<protein>
    <submittedName>
        <fullName evidence="13">Putative peptidase inhibitor</fullName>
    </submittedName>
</protein>
<dbReference type="InterPro" id="IPR035976">
    <property type="entry name" value="Sushi/SCR/CCP_sf"/>
</dbReference>
<dbReference type="PANTHER" id="PTHR19325:SF575">
    <property type="entry name" value="LOCOMOTION-RELATED PROTEIN HIKARU GENKI"/>
    <property type="match status" value="1"/>
</dbReference>
<evidence type="ECO:0000256" key="11">
    <source>
        <dbReference type="PROSITE-ProRule" id="PRU00302"/>
    </source>
</evidence>
<evidence type="ECO:0000256" key="9">
    <source>
        <dbReference type="ARBA" id="ARBA00023157"/>
    </source>
</evidence>
<keyword evidence="10" id="KW-0325">Glycoprotein</keyword>
<reference evidence="13" key="2">
    <citation type="journal article" date="2017" name="Front. Cell. Infect. Microbiol.">
        <title>Analysis of the Salivary Gland Transcriptome of Unfed and Partially Fed Amblyomma sculptum Ticks and Descriptive Proteome of the Saliva.</title>
        <authorList>
            <person name="Esteves E."/>
            <person name="Maruyama S.R."/>
            <person name="Kawahara R."/>
            <person name="Fujita A."/>
            <person name="Martins L.A."/>
            <person name="Righi A.A."/>
            <person name="Costa F.B."/>
            <person name="Palmisano G."/>
            <person name="Labruna M.B."/>
            <person name="Sa-Nunes A."/>
            <person name="Ribeiro J.M.C."/>
            <person name="Fogaca A.C."/>
        </authorList>
    </citation>
    <scope>NUCLEOTIDE SEQUENCE</scope>
</reference>
<keyword evidence="6" id="KW-0677">Repeat</keyword>
<keyword evidence="7" id="KW-0106">Calcium</keyword>
<comment type="subcellular location">
    <subcellularLocation>
        <location evidence="1">Secreted</location>
    </subcellularLocation>
</comment>
<dbReference type="Gene3D" id="2.10.70.10">
    <property type="entry name" value="Complement Module, domain 1"/>
    <property type="match status" value="4"/>
</dbReference>
<keyword evidence="4 11" id="KW-0768">Sushi</keyword>
<accession>A0A1E1XMJ6</accession>
<evidence type="ECO:0000256" key="6">
    <source>
        <dbReference type="ARBA" id="ARBA00022737"/>
    </source>
</evidence>
<evidence type="ECO:0000256" key="8">
    <source>
        <dbReference type="ARBA" id="ARBA00022889"/>
    </source>
</evidence>
<dbReference type="AlphaFoldDB" id="A0A1E1XMJ6"/>
<evidence type="ECO:0000256" key="4">
    <source>
        <dbReference type="ARBA" id="ARBA00022659"/>
    </source>
</evidence>
<dbReference type="FunFam" id="2.10.70.10:FF:000064">
    <property type="entry name" value="Fibulin 7"/>
    <property type="match status" value="1"/>
</dbReference>
<comment type="caution">
    <text evidence="11">Lacks conserved residue(s) required for the propagation of feature annotation.</text>
</comment>
<feature type="domain" description="Sushi" evidence="12">
    <location>
        <begin position="107"/>
        <end position="174"/>
    </location>
</feature>